<protein>
    <submittedName>
        <fullName evidence="4">4-amino-4-deoxychorismate lyase</fullName>
    </submittedName>
</protein>
<dbReference type="Proteomes" id="UP000199315">
    <property type="component" value="Unassembled WGS sequence"/>
</dbReference>
<dbReference type="PANTHER" id="PTHR42743:SF11">
    <property type="entry name" value="AMINODEOXYCHORISMATE LYASE"/>
    <property type="match status" value="1"/>
</dbReference>
<dbReference type="SUPFAM" id="SSF56752">
    <property type="entry name" value="D-aminoacid aminotransferase-like PLP-dependent enzymes"/>
    <property type="match status" value="1"/>
</dbReference>
<organism evidence="4 5">
    <name type="scientific">Anaerobium acetethylicum</name>
    <dbReference type="NCBI Taxonomy" id="1619234"/>
    <lineage>
        <taxon>Bacteria</taxon>
        <taxon>Bacillati</taxon>
        <taxon>Bacillota</taxon>
        <taxon>Clostridia</taxon>
        <taxon>Lachnospirales</taxon>
        <taxon>Lachnospiraceae</taxon>
        <taxon>Anaerobium</taxon>
    </lineage>
</organism>
<comment type="cofactor">
    <cofactor evidence="1">
        <name>pyridoxal 5'-phosphate</name>
        <dbReference type="ChEBI" id="CHEBI:597326"/>
    </cofactor>
</comment>
<keyword evidence="5" id="KW-1185">Reference proteome</keyword>
<keyword evidence="3" id="KW-0663">Pyridoxal phosphate</keyword>
<reference evidence="4 5" key="1">
    <citation type="submission" date="2016-09" db="EMBL/GenBank/DDBJ databases">
        <authorList>
            <person name="Capua I."/>
            <person name="De Benedictis P."/>
            <person name="Joannis T."/>
            <person name="Lombin L.H."/>
            <person name="Cattoli G."/>
        </authorList>
    </citation>
    <scope>NUCLEOTIDE SEQUENCE [LARGE SCALE GENOMIC DNA]</scope>
    <source>
        <strain evidence="4 5">GluBS11</strain>
    </source>
</reference>
<evidence type="ECO:0000313" key="4">
    <source>
        <dbReference type="EMBL" id="SCP97065.1"/>
    </source>
</evidence>
<dbReference type="GO" id="GO:0008652">
    <property type="term" value="P:amino acid biosynthetic process"/>
    <property type="evidence" value="ECO:0007669"/>
    <property type="project" value="UniProtKB-ARBA"/>
</dbReference>
<comment type="similarity">
    <text evidence="2">Belongs to the class-IV pyridoxal-phosphate-dependent aminotransferase family.</text>
</comment>
<dbReference type="GO" id="GO:0016829">
    <property type="term" value="F:lyase activity"/>
    <property type="evidence" value="ECO:0007669"/>
    <property type="project" value="UniProtKB-KW"/>
</dbReference>
<dbReference type="InterPro" id="IPR043131">
    <property type="entry name" value="BCAT-like_N"/>
</dbReference>
<dbReference type="AlphaFoldDB" id="A0A1D3TT17"/>
<keyword evidence="4" id="KW-0456">Lyase</keyword>
<dbReference type="Pfam" id="PF01063">
    <property type="entry name" value="Aminotran_4"/>
    <property type="match status" value="1"/>
</dbReference>
<proteinExistence type="inferred from homology"/>
<dbReference type="InterPro" id="IPR001544">
    <property type="entry name" value="Aminotrans_IV"/>
</dbReference>
<dbReference type="InterPro" id="IPR043132">
    <property type="entry name" value="BCAT-like_C"/>
</dbReference>
<accession>A0A1D3TT17</accession>
<sequence>MNIKLDDGFSFGLGAFETICVSCGVPVLLDSHLERLNGALKMLGIDKTVNRSTISGYLSKNPVSQGALKISVSRENTIIAVRENPYNDSDYTKGFSLVVSETLRNETSPLTYIKSLNYAENILEKRKAASLGYEEALFFNTRGALAEGSSTNIFLQKGNRLYTPALSCGLLNGTIRKYILERYPVQETCIYSAELAAYDEVFVTNSLLGIMPVTGITFRNGDATGSVKHPQSAERRDSGEYSFNYAGRETAMEILDEYHAYIRR</sequence>
<evidence type="ECO:0000256" key="2">
    <source>
        <dbReference type="ARBA" id="ARBA00009320"/>
    </source>
</evidence>
<dbReference type="InterPro" id="IPR036038">
    <property type="entry name" value="Aminotransferase-like"/>
</dbReference>
<dbReference type="PANTHER" id="PTHR42743">
    <property type="entry name" value="AMINO-ACID AMINOTRANSFERASE"/>
    <property type="match status" value="1"/>
</dbReference>
<dbReference type="Gene3D" id="3.30.470.10">
    <property type="match status" value="1"/>
</dbReference>
<gene>
    <name evidence="4" type="ORF">SAMN05421730_100840</name>
</gene>
<dbReference type="GO" id="GO:0005829">
    <property type="term" value="C:cytosol"/>
    <property type="evidence" value="ECO:0007669"/>
    <property type="project" value="TreeGrafter"/>
</dbReference>
<dbReference type="STRING" id="1619234.SAMN05421730_100840"/>
<dbReference type="GO" id="GO:0046394">
    <property type="term" value="P:carboxylic acid biosynthetic process"/>
    <property type="evidence" value="ECO:0007669"/>
    <property type="project" value="UniProtKB-ARBA"/>
</dbReference>
<evidence type="ECO:0000256" key="3">
    <source>
        <dbReference type="ARBA" id="ARBA00022898"/>
    </source>
</evidence>
<evidence type="ECO:0000256" key="1">
    <source>
        <dbReference type="ARBA" id="ARBA00001933"/>
    </source>
</evidence>
<evidence type="ECO:0000313" key="5">
    <source>
        <dbReference type="Proteomes" id="UP000199315"/>
    </source>
</evidence>
<dbReference type="Gene3D" id="3.20.10.10">
    <property type="entry name" value="D-amino Acid Aminotransferase, subunit A, domain 2"/>
    <property type="match status" value="1"/>
</dbReference>
<dbReference type="EMBL" id="FMKA01000008">
    <property type="protein sequence ID" value="SCP97065.1"/>
    <property type="molecule type" value="Genomic_DNA"/>
</dbReference>
<name>A0A1D3TT17_9FIRM</name>
<dbReference type="FunFam" id="3.20.10.10:FF:000002">
    <property type="entry name" value="D-alanine aminotransferase"/>
    <property type="match status" value="1"/>
</dbReference>
<dbReference type="InterPro" id="IPR050571">
    <property type="entry name" value="Class-IV_PLP-Dep_Aminotrnsfr"/>
</dbReference>
<dbReference type="RefSeq" id="WP_169823638.1">
    <property type="nucleotide sequence ID" value="NZ_FMKA01000008.1"/>
</dbReference>